<reference evidence="9 10" key="1">
    <citation type="journal article" date="2007" name="Nature">
        <title>Evolution of genes and genomes on the Drosophila phylogeny.</title>
        <authorList>
            <consortium name="Drosophila 12 Genomes Consortium"/>
            <person name="Clark A.G."/>
            <person name="Eisen M.B."/>
            <person name="Smith D.R."/>
            <person name="Bergman C.M."/>
            <person name="Oliver B."/>
            <person name="Markow T.A."/>
            <person name="Kaufman T.C."/>
            <person name="Kellis M."/>
            <person name="Gelbart W."/>
            <person name="Iyer V.N."/>
            <person name="Pollard D.A."/>
            <person name="Sackton T.B."/>
            <person name="Larracuente A.M."/>
            <person name="Singh N.D."/>
            <person name="Abad J.P."/>
            <person name="Abt D.N."/>
            <person name="Adryan B."/>
            <person name="Aguade M."/>
            <person name="Akashi H."/>
            <person name="Anderson W.W."/>
            <person name="Aquadro C.F."/>
            <person name="Ardell D.H."/>
            <person name="Arguello R."/>
            <person name="Artieri C.G."/>
            <person name="Barbash D.A."/>
            <person name="Barker D."/>
            <person name="Barsanti P."/>
            <person name="Batterham P."/>
            <person name="Batzoglou S."/>
            <person name="Begun D."/>
            <person name="Bhutkar A."/>
            <person name="Blanco E."/>
            <person name="Bosak S.A."/>
            <person name="Bradley R.K."/>
            <person name="Brand A.D."/>
            <person name="Brent M.R."/>
            <person name="Brooks A.N."/>
            <person name="Brown R.H."/>
            <person name="Butlin R.K."/>
            <person name="Caggese C."/>
            <person name="Calvi B.R."/>
            <person name="Bernardo de Carvalho A."/>
            <person name="Caspi A."/>
            <person name="Castrezana S."/>
            <person name="Celniker S.E."/>
            <person name="Chang J.L."/>
            <person name="Chapple C."/>
            <person name="Chatterji S."/>
            <person name="Chinwalla A."/>
            <person name="Civetta A."/>
            <person name="Clifton S.W."/>
            <person name="Comeron J.M."/>
            <person name="Costello J.C."/>
            <person name="Coyne J.A."/>
            <person name="Daub J."/>
            <person name="David R.G."/>
            <person name="Delcher A.L."/>
            <person name="Delehaunty K."/>
            <person name="Do C.B."/>
            <person name="Ebling H."/>
            <person name="Edwards K."/>
            <person name="Eickbush T."/>
            <person name="Evans J.D."/>
            <person name="Filipski A."/>
            <person name="Findeiss S."/>
            <person name="Freyhult E."/>
            <person name="Fulton L."/>
            <person name="Fulton R."/>
            <person name="Garcia A.C."/>
            <person name="Gardiner A."/>
            <person name="Garfield D.A."/>
            <person name="Garvin B.E."/>
            <person name="Gibson G."/>
            <person name="Gilbert D."/>
            <person name="Gnerre S."/>
            <person name="Godfrey J."/>
            <person name="Good R."/>
            <person name="Gotea V."/>
            <person name="Gravely B."/>
            <person name="Greenberg A.J."/>
            <person name="Griffiths-Jones S."/>
            <person name="Gross S."/>
            <person name="Guigo R."/>
            <person name="Gustafson E.A."/>
            <person name="Haerty W."/>
            <person name="Hahn M.W."/>
            <person name="Halligan D.L."/>
            <person name="Halpern A.L."/>
            <person name="Halter G.M."/>
            <person name="Han M.V."/>
            <person name="Heger A."/>
            <person name="Hillier L."/>
            <person name="Hinrichs A.S."/>
            <person name="Holmes I."/>
            <person name="Hoskins R.A."/>
            <person name="Hubisz M.J."/>
            <person name="Hultmark D."/>
            <person name="Huntley M.A."/>
            <person name="Jaffe D.B."/>
            <person name="Jagadeeshan S."/>
            <person name="Jeck W.R."/>
            <person name="Johnson J."/>
            <person name="Jones C.D."/>
            <person name="Jordan W.C."/>
            <person name="Karpen G.H."/>
            <person name="Kataoka E."/>
            <person name="Keightley P.D."/>
            <person name="Kheradpour P."/>
            <person name="Kirkness E.F."/>
            <person name="Koerich L.B."/>
            <person name="Kristiansen K."/>
            <person name="Kudrna D."/>
            <person name="Kulathinal R.J."/>
            <person name="Kumar S."/>
            <person name="Kwok R."/>
            <person name="Lander E."/>
            <person name="Langley C.H."/>
            <person name="Lapoint R."/>
            <person name="Lazzaro B.P."/>
            <person name="Lee S.J."/>
            <person name="Levesque L."/>
            <person name="Li R."/>
            <person name="Lin C.F."/>
            <person name="Lin M.F."/>
            <person name="Lindblad-Toh K."/>
            <person name="Llopart A."/>
            <person name="Long M."/>
            <person name="Low L."/>
            <person name="Lozovsky E."/>
            <person name="Lu J."/>
            <person name="Luo M."/>
            <person name="Machado C.A."/>
            <person name="Makalowski W."/>
            <person name="Marzo M."/>
            <person name="Matsuda M."/>
            <person name="Matzkin L."/>
            <person name="McAllister B."/>
            <person name="McBride C.S."/>
            <person name="McKernan B."/>
            <person name="McKernan K."/>
            <person name="Mendez-Lago M."/>
            <person name="Minx P."/>
            <person name="Mollenhauer M.U."/>
            <person name="Montooth K."/>
            <person name="Mount S.M."/>
            <person name="Mu X."/>
            <person name="Myers E."/>
            <person name="Negre B."/>
            <person name="Newfeld S."/>
            <person name="Nielsen R."/>
            <person name="Noor M.A."/>
            <person name="O'Grady P."/>
            <person name="Pachter L."/>
            <person name="Papaceit M."/>
            <person name="Parisi M.J."/>
            <person name="Parisi M."/>
            <person name="Parts L."/>
            <person name="Pedersen J.S."/>
            <person name="Pesole G."/>
            <person name="Phillippy A.M."/>
            <person name="Ponting C.P."/>
            <person name="Pop M."/>
            <person name="Porcelli D."/>
            <person name="Powell J.R."/>
            <person name="Prohaska S."/>
            <person name="Pruitt K."/>
            <person name="Puig M."/>
            <person name="Quesneville H."/>
            <person name="Ram K.R."/>
            <person name="Rand D."/>
            <person name="Rasmussen M.D."/>
            <person name="Reed L.K."/>
            <person name="Reenan R."/>
            <person name="Reily A."/>
            <person name="Remington K.A."/>
            <person name="Rieger T.T."/>
            <person name="Ritchie M.G."/>
            <person name="Robin C."/>
            <person name="Rogers Y.H."/>
            <person name="Rohde C."/>
            <person name="Rozas J."/>
            <person name="Rubenfield M.J."/>
            <person name="Ruiz A."/>
            <person name="Russo S."/>
            <person name="Salzberg S.L."/>
            <person name="Sanchez-Gracia A."/>
            <person name="Saranga D.J."/>
            <person name="Sato H."/>
            <person name="Schaeffer S.W."/>
            <person name="Schatz M.C."/>
            <person name="Schlenke T."/>
            <person name="Schwartz R."/>
            <person name="Segarra C."/>
            <person name="Singh R.S."/>
            <person name="Sirot L."/>
            <person name="Sirota M."/>
            <person name="Sisneros N.B."/>
            <person name="Smith C.D."/>
            <person name="Smith T.F."/>
            <person name="Spieth J."/>
            <person name="Stage D.E."/>
            <person name="Stark A."/>
            <person name="Stephan W."/>
            <person name="Strausberg R.L."/>
            <person name="Strempel S."/>
            <person name="Sturgill D."/>
            <person name="Sutton G."/>
            <person name="Sutton G.G."/>
            <person name="Tao W."/>
            <person name="Teichmann S."/>
            <person name="Tobari Y.N."/>
            <person name="Tomimura Y."/>
            <person name="Tsolas J.M."/>
            <person name="Valente V.L."/>
            <person name="Venter E."/>
            <person name="Venter J.C."/>
            <person name="Vicario S."/>
            <person name="Vieira F.G."/>
            <person name="Vilella A.J."/>
            <person name="Villasante A."/>
            <person name="Walenz B."/>
            <person name="Wang J."/>
            <person name="Wasserman M."/>
            <person name="Watts T."/>
            <person name="Wilson D."/>
            <person name="Wilson R.K."/>
            <person name="Wing R.A."/>
            <person name="Wolfner M.F."/>
            <person name="Wong A."/>
            <person name="Wong G.K."/>
            <person name="Wu C.I."/>
            <person name="Wu G."/>
            <person name="Yamamoto D."/>
            <person name="Yang H.P."/>
            <person name="Yang S.P."/>
            <person name="Yorke J.A."/>
            <person name="Yoshida K."/>
            <person name="Zdobnov E."/>
            <person name="Zhang P."/>
            <person name="Zhang Y."/>
            <person name="Zimin A.V."/>
            <person name="Baldwin J."/>
            <person name="Abdouelleil A."/>
            <person name="Abdulkadir J."/>
            <person name="Abebe A."/>
            <person name="Abera B."/>
            <person name="Abreu J."/>
            <person name="Acer S.C."/>
            <person name="Aftuck L."/>
            <person name="Alexander A."/>
            <person name="An P."/>
            <person name="Anderson E."/>
            <person name="Anderson S."/>
            <person name="Arachi H."/>
            <person name="Azer M."/>
            <person name="Bachantsang P."/>
            <person name="Barry A."/>
            <person name="Bayul T."/>
            <person name="Berlin A."/>
            <person name="Bessette D."/>
            <person name="Bloom T."/>
            <person name="Blye J."/>
            <person name="Boguslavskiy L."/>
            <person name="Bonnet C."/>
            <person name="Boukhgalter B."/>
            <person name="Bourzgui I."/>
            <person name="Brown A."/>
            <person name="Cahill P."/>
            <person name="Channer S."/>
            <person name="Cheshatsang Y."/>
            <person name="Chuda L."/>
            <person name="Citroen M."/>
            <person name="Collymore A."/>
            <person name="Cooke P."/>
            <person name="Costello M."/>
            <person name="D'Aco K."/>
            <person name="Daza R."/>
            <person name="De Haan G."/>
            <person name="DeGray S."/>
            <person name="DeMaso C."/>
            <person name="Dhargay N."/>
            <person name="Dooley K."/>
            <person name="Dooley E."/>
            <person name="Doricent M."/>
            <person name="Dorje P."/>
            <person name="Dorjee K."/>
            <person name="Dupes A."/>
            <person name="Elong R."/>
            <person name="Falk J."/>
            <person name="Farina A."/>
            <person name="Faro S."/>
            <person name="Ferguson D."/>
            <person name="Fisher S."/>
            <person name="Foley C.D."/>
            <person name="Franke A."/>
            <person name="Friedrich D."/>
            <person name="Gadbois L."/>
            <person name="Gearin G."/>
            <person name="Gearin C.R."/>
            <person name="Giannoukos G."/>
            <person name="Goode T."/>
            <person name="Graham J."/>
            <person name="Grandbois E."/>
            <person name="Grewal S."/>
            <person name="Gyaltsen K."/>
            <person name="Hafez N."/>
            <person name="Hagos B."/>
            <person name="Hall J."/>
            <person name="Henson C."/>
            <person name="Hollinger A."/>
            <person name="Honan T."/>
            <person name="Huard M.D."/>
            <person name="Hughes L."/>
            <person name="Hurhula B."/>
            <person name="Husby M.E."/>
            <person name="Kamat A."/>
            <person name="Kanga B."/>
            <person name="Kashin S."/>
            <person name="Khazanovich D."/>
            <person name="Kisner P."/>
            <person name="Lance K."/>
            <person name="Lara M."/>
            <person name="Lee W."/>
            <person name="Lennon N."/>
            <person name="Letendre F."/>
            <person name="LeVine R."/>
            <person name="Lipovsky A."/>
            <person name="Liu X."/>
            <person name="Liu J."/>
            <person name="Liu S."/>
            <person name="Lokyitsang T."/>
            <person name="Lokyitsang Y."/>
            <person name="Lubonja R."/>
            <person name="Lui A."/>
            <person name="MacDonald P."/>
            <person name="Magnisalis V."/>
            <person name="Maru K."/>
            <person name="Matthews C."/>
            <person name="McCusker W."/>
            <person name="McDonough S."/>
            <person name="Mehta T."/>
            <person name="Meldrim J."/>
            <person name="Meneus L."/>
            <person name="Mihai O."/>
            <person name="Mihalev A."/>
            <person name="Mihova T."/>
            <person name="Mittelman R."/>
            <person name="Mlenga V."/>
            <person name="Montmayeur A."/>
            <person name="Mulrain L."/>
            <person name="Navidi A."/>
            <person name="Naylor J."/>
            <person name="Negash T."/>
            <person name="Nguyen T."/>
            <person name="Nguyen N."/>
            <person name="Nicol R."/>
            <person name="Norbu C."/>
            <person name="Norbu N."/>
            <person name="Novod N."/>
            <person name="O'Neill B."/>
            <person name="Osman S."/>
            <person name="Markiewicz E."/>
            <person name="Oyono O.L."/>
            <person name="Patti C."/>
            <person name="Phunkhang P."/>
            <person name="Pierre F."/>
            <person name="Priest M."/>
            <person name="Raghuraman S."/>
            <person name="Rege F."/>
            <person name="Reyes R."/>
            <person name="Rise C."/>
            <person name="Rogov P."/>
            <person name="Ross K."/>
            <person name="Ryan E."/>
            <person name="Settipalli S."/>
            <person name="Shea T."/>
            <person name="Sherpa N."/>
            <person name="Shi L."/>
            <person name="Shih D."/>
            <person name="Sparrow T."/>
            <person name="Spaulding J."/>
            <person name="Stalker J."/>
            <person name="Stange-Thomann N."/>
            <person name="Stavropoulos S."/>
            <person name="Stone C."/>
            <person name="Strader C."/>
            <person name="Tesfaye S."/>
            <person name="Thomson T."/>
            <person name="Thoulutsang Y."/>
            <person name="Thoulutsang D."/>
            <person name="Topham K."/>
            <person name="Topping I."/>
            <person name="Tsamla T."/>
            <person name="Vassiliev H."/>
            <person name="Vo A."/>
            <person name="Wangchuk T."/>
            <person name="Wangdi T."/>
            <person name="Weiand M."/>
            <person name="Wilkinson J."/>
            <person name="Wilson A."/>
            <person name="Yadav S."/>
            <person name="Young G."/>
            <person name="Yu Q."/>
            <person name="Zembek L."/>
            <person name="Zhong D."/>
            <person name="Zimmer A."/>
            <person name="Zwirko Z."/>
            <person name="Jaffe D.B."/>
            <person name="Alvarez P."/>
            <person name="Brockman W."/>
            <person name="Butler J."/>
            <person name="Chin C."/>
            <person name="Gnerre S."/>
            <person name="Grabherr M."/>
            <person name="Kleber M."/>
            <person name="Mauceli E."/>
            <person name="MacCallum I."/>
        </authorList>
    </citation>
    <scope>NUCLEOTIDE SEQUENCE [LARGE SCALE GENOMIC DNA]</scope>
    <source>
        <strain evidence="10">Tucson 14024-0371.13</strain>
    </source>
</reference>
<protein>
    <recommendedName>
        <fullName evidence="8">Peptidase S1 domain-containing protein</fullName>
    </recommendedName>
</protein>
<dbReference type="Gene3D" id="2.40.10.10">
    <property type="entry name" value="Trypsin-like serine proteases"/>
    <property type="match status" value="1"/>
</dbReference>
<dbReference type="PANTHER" id="PTHR24264">
    <property type="entry name" value="TRYPSIN-RELATED"/>
    <property type="match status" value="1"/>
</dbReference>
<dbReference type="EMBL" id="CH902623">
    <property type="protein sequence ID" value="KPU72843.1"/>
    <property type="molecule type" value="Genomic_DNA"/>
</dbReference>
<dbReference type="KEGG" id="dan:26515477"/>
<dbReference type="InterPro" id="IPR001254">
    <property type="entry name" value="Trypsin_dom"/>
</dbReference>
<keyword evidence="2" id="KW-0964">Secreted</keyword>
<evidence type="ECO:0000256" key="2">
    <source>
        <dbReference type="ARBA" id="ARBA00022525"/>
    </source>
</evidence>
<evidence type="ECO:0000313" key="10">
    <source>
        <dbReference type="Proteomes" id="UP000007801"/>
    </source>
</evidence>
<feature type="signal peptide" evidence="7">
    <location>
        <begin position="1"/>
        <end position="23"/>
    </location>
</feature>
<evidence type="ECO:0000259" key="8">
    <source>
        <dbReference type="PROSITE" id="PS50240"/>
    </source>
</evidence>
<dbReference type="InterPro" id="IPR043504">
    <property type="entry name" value="Peptidase_S1_PA_chymotrypsin"/>
</dbReference>
<keyword evidence="3" id="KW-0645">Protease</keyword>
<name>A0A0P9A2W5_DROAN</name>
<dbReference type="PANTHER" id="PTHR24264:SF65">
    <property type="entry name" value="SRCR DOMAIN-CONTAINING PROTEIN"/>
    <property type="match status" value="1"/>
</dbReference>
<evidence type="ECO:0000256" key="4">
    <source>
        <dbReference type="ARBA" id="ARBA00022801"/>
    </source>
</evidence>
<gene>
    <name evidence="9" type="primary">Dana\GF28068</name>
    <name evidence="9" type="ORF">GF28068</name>
</gene>
<comment type="subcellular location">
    <subcellularLocation>
        <location evidence="1">Secreted</location>
    </subcellularLocation>
</comment>
<keyword evidence="7" id="KW-0732">Signal</keyword>
<organism evidence="9 10">
    <name type="scientific">Drosophila ananassae</name>
    <name type="common">Fruit fly</name>
    <dbReference type="NCBI Taxonomy" id="7217"/>
    <lineage>
        <taxon>Eukaryota</taxon>
        <taxon>Metazoa</taxon>
        <taxon>Ecdysozoa</taxon>
        <taxon>Arthropoda</taxon>
        <taxon>Hexapoda</taxon>
        <taxon>Insecta</taxon>
        <taxon>Pterygota</taxon>
        <taxon>Neoptera</taxon>
        <taxon>Endopterygota</taxon>
        <taxon>Diptera</taxon>
        <taxon>Brachycera</taxon>
        <taxon>Muscomorpha</taxon>
        <taxon>Ephydroidea</taxon>
        <taxon>Drosophilidae</taxon>
        <taxon>Drosophila</taxon>
        <taxon>Sophophora</taxon>
    </lineage>
</organism>
<dbReference type="AlphaFoldDB" id="A0A0P9A2W5"/>
<dbReference type="InterPro" id="IPR009003">
    <property type="entry name" value="Peptidase_S1_PA"/>
</dbReference>
<sequence>MCTSKLCIYFILIIQLLIFDIGGSGDFSAYLPSETSSAFTSYAGYSHAISINRNETFLAEKATTAEHSDFLRAPPKEPRGDSEFNYLITGGYTTDDTSLVKCAVFVTYKEFGAQFGDNIIGGGVIIHKQFVLTAAHVVKIGGELRQPEDLKVVGGTPKRLLMDTYTTTVRVKQFFIHPDYRGRNHDLALLLLESELILTYGVAVAQVTRNPPHDGMECTVVGWGAVVEYGPIADKFLNGALRLKQSACANLPSWESSGMLCAHDPNFFEVDACLYDSGSPLFCGGDTVYGIVAYGLACGNPSHGGAYMDLYYHRNFLSESKMDSLLYRYMGDSRGPGPMRILAWPVSDLFSSTLAVLLFTYIILLHYII</sequence>
<dbReference type="GO" id="GO:0006508">
    <property type="term" value="P:proteolysis"/>
    <property type="evidence" value="ECO:0007669"/>
    <property type="project" value="UniProtKB-KW"/>
</dbReference>
<dbReference type="Proteomes" id="UP000007801">
    <property type="component" value="Unassembled WGS sequence"/>
</dbReference>
<keyword evidence="10" id="KW-1185">Reference proteome</keyword>
<dbReference type="GO" id="GO:0004252">
    <property type="term" value="F:serine-type endopeptidase activity"/>
    <property type="evidence" value="ECO:0007669"/>
    <property type="project" value="InterPro"/>
</dbReference>
<evidence type="ECO:0000256" key="6">
    <source>
        <dbReference type="SAM" id="Phobius"/>
    </source>
</evidence>
<dbReference type="PROSITE" id="PS50240">
    <property type="entry name" value="TRYPSIN_DOM"/>
    <property type="match status" value="1"/>
</dbReference>
<keyword evidence="6" id="KW-1133">Transmembrane helix</keyword>
<evidence type="ECO:0000313" key="9">
    <source>
        <dbReference type="EMBL" id="KPU72843.1"/>
    </source>
</evidence>
<keyword evidence="4" id="KW-0378">Hydrolase</keyword>
<evidence type="ECO:0000256" key="7">
    <source>
        <dbReference type="SAM" id="SignalP"/>
    </source>
</evidence>
<dbReference type="STRING" id="7217.A0A0P9A2W5"/>
<dbReference type="GeneID" id="26515477"/>
<feature type="domain" description="Peptidase S1" evidence="8">
    <location>
        <begin position="88"/>
        <end position="350"/>
    </location>
</feature>
<keyword evidence="6" id="KW-0812">Transmembrane</keyword>
<dbReference type="Pfam" id="PF00089">
    <property type="entry name" value="Trypsin"/>
    <property type="match status" value="1"/>
</dbReference>
<evidence type="ECO:0000256" key="1">
    <source>
        <dbReference type="ARBA" id="ARBA00004613"/>
    </source>
</evidence>
<evidence type="ECO:0000256" key="3">
    <source>
        <dbReference type="ARBA" id="ARBA00022670"/>
    </source>
</evidence>
<dbReference type="InterPro" id="IPR050127">
    <property type="entry name" value="Serine_Proteases_S1"/>
</dbReference>
<dbReference type="SMR" id="A0A0P9A2W5"/>
<keyword evidence="6" id="KW-0472">Membrane</keyword>
<dbReference type="SMART" id="SM00020">
    <property type="entry name" value="Tryp_SPc"/>
    <property type="match status" value="1"/>
</dbReference>
<accession>A0A0P9A2W5</accession>
<feature type="transmembrane region" description="Helical" evidence="6">
    <location>
        <begin position="349"/>
        <end position="368"/>
    </location>
</feature>
<dbReference type="OrthoDB" id="10059102at2759"/>
<feature type="chain" id="PRO_5006155045" description="Peptidase S1 domain-containing protein" evidence="7">
    <location>
        <begin position="24"/>
        <end position="369"/>
    </location>
</feature>
<dbReference type="SUPFAM" id="SSF50494">
    <property type="entry name" value="Trypsin-like serine proteases"/>
    <property type="match status" value="1"/>
</dbReference>
<dbReference type="InParanoid" id="A0A0P9A2W5"/>
<dbReference type="PRINTS" id="PR00722">
    <property type="entry name" value="CHYMOTRYPSIN"/>
</dbReference>
<evidence type="ECO:0000256" key="5">
    <source>
        <dbReference type="ARBA" id="ARBA00022825"/>
    </source>
</evidence>
<dbReference type="InterPro" id="IPR001314">
    <property type="entry name" value="Peptidase_S1A"/>
</dbReference>
<dbReference type="GO" id="GO:0005615">
    <property type="term" value="C:extracellular space"/>
    <property type="evidence" value="ECO:0007669"/>
    <property type="project" value="TreeGrafter"/>
</dbReference>
<keyword evidence="5" id="KW-0720">Serine protease</keyword>
<proteinExistence type="predicted"/>